<name>I3UZ24_PSEPU</name>
<dbReference type="Proteomes" id="UP000005268">
    <property type="component" value="Chromosome"/>
</dbReference>
<dbReference type="EMBL" id="CP003588">
    <property type="protein sequence ID" value="AFK70745.1"/>
    <property type="molecule type" value="Genomic_DNA"/>
</dbReference>
<reference evidence="2 3" key="1">
    <citation type="journal article" date="2012" name="J. Bacteriol.">
        <title>Complete Genome Sequence of the Naphthalene-Degrading Pseudomonas putida Strain ND6.</title>
        <authorList>
            <person name="Li S."/>
            <person name="Zhao H."/>
            <person name="Li Y."/>
            <person name="Niu S."/>
            <person name="Cai B."/>
        </authorList>
    </citation>
    <scope>NUCLEOTIDE SEQUENCE [LARGE SCALE GENOMIC DNA]</scope>
    <source>
        <strain evidence="2 3">ND6</strain>
    </source>
</reference>
<proteinExistence type="predicted"/>
<dbReference type="KEGG" id="ppi:YSA_07350"/>
<gene>
    <name evidence="2" type="ORF">YSA_07350</name>
</gene>
<feature type="region of interest" description="Disordered" evidence="1">
    <location>
        <begin position="1"/>
        <end position="24"/>
    </location>
</feature>
<evidence type="ECO:0000313" key="3">
    <source>
        <dbReference type="Proteomes" id="UP000005268"/>
    </source>
</evidence>
<accession>I3UZ24</accession>
<organism evidence="2 3">
    <name type="scientific">Pseudomonas putida ND6</name>
    <dbReference type="NCBI Taxonomy" id="231023"/>
    <lineage>
        <taxon>Bacteria</taxon>
        <taxon>Pseudomonadati</taxon>
        <taxon>Pseudomonadota</taxon>
        <taxon>Gammaproteobacteria</taxon>
        <taxon>Pseudomonadales</taxon>
        <taxon>Pseudomonadaceae</taxon>
        <taxon>Pseudomonas</taxon>
    </lineage>
</organism>
<sequence>MGLSLGHVEGGETGRASNEIGEQNQERFMTAVDDDAPGCGKIGEQLQPQPFHGMPLDRVFTRLRYNPVQTVQRQYRKEYLSLPD</sequence>
<protein>
    <submittedName>
        <fullName evidence="2">Uncharacterized protein</fullName>
    </submittedName>
</protein>
<evidence type="ECO:0000256" key="1">
    <source>
        <dbReference type="SAM" id="MobiDB-lite"/>
    </source>
</evidence>
<dbReference type="AlphaFoldDB" id="I3UZ24"/>
<evidence type="ECO:0000313" key="2">
    <source>
        <dbReference type="EMBL" id="AFK70745.1"/>
    </source>
</evidence>
<dbReference type="HOGENOM" id="CLU_2525028_0_0_6"/>